<sequence length="98" mass="11227">MSDELETSLTISFMDVREIFPFIDPEQLNPNDVLEILLYVFQQTPGFVDRGHETNNRETAWVNGYLYRLRDNGMDGFVVDNIGSSVDKIAALREQQNG</sequence>
<dbReference type="HOGENOM" id="CLU_181611_0_0_3"/>
<dbReference type="EMBL" id="BX569693">
    <property type="protein sequence ID" value="CAE08099.1"/>
    <property type="molecule type" value="Genomic_DNA"/>
</dbReference>
<gene>
    <name evidence="1" type="ordered locus">SYNW1584</name>
</gene>
<protein>
    <submittedName>
        <fullName evidence="1">Uncharacterized protein</fullName>
    </submittedName>
</protein>
<dbReference type="eggNOG" id="ENOG5032J0W">
    <property type="taxonomic scope" value="Bacteria"/>
</dbReference>
<keyword evidence="2" id="KW-1185">Reference proteome</keyword>
<proteinExistence type="predicted"/>
<organism evidence="1 2">
    <name type="scientific">Parasynechococcus marenigrum (strain WH8102)</name>
    <dbReference type="NCBI Taxonomy" id="84588"/>
    <lineage>
        <taxon>Bacteria</taxon>
        <taxon>Bacillati</taxon>
        <taxon>Cyanobacteriota</taxon>
        <taxon>Cyanophyceae</taxon>
        <taxon>Synechococcales</taxon>
        <taxon>Prochlorococcaceae</taxon>
        <taxon>Parasynechococcus</taxon>
        <taxon>Parasynechococcus marenigrum</taxon>
    </lineage>
</organism>
<reference evidence="1 2" key="1">
    <citation type="journal article" date="2003" name="Nature">
        <title>The genome of a motile marine Synechococcus.</title>
        <authorList>
            <person name="Palenik B."/>
            <person name="Brahamsha B."/>
            <person name="Larimer F."/>
            <person name="Land M."/>
            <person name="Hauser L."/>
            <person name="Chain P."/>
            <person name="Lamerdin J."/>
            <person name="Regala W."/>
            <person name="Allen E.A."/>
            <person name="McCarren J."/>
            <person name="Paulsen I."/>
            <person name="Dufresne A."/>
            <person name="Partensky F."/>
            <person name="Webb E."/>
            <person name="Waterbury J."/>
        </authorList>
    </citation>
    <scope>NUCLEOTIDE SEQUENCE [LARGE SCALE GENOMIC DNA]</scope>
    <source>
        <strain evidence="1 2">WH8102</strain>
    </source>
</reference>
<dbReference type="RefSeq" id="WP_011128448.1">
    <property type="nucleotide sequence ID" value="NC_005070.1"/>
</dbReference>
<accession>Q7U5V7</accession>
<evidence type="ECO:0000313" key="2">
    <source>
        <dbReference type="Proteomes" id="UP000001422"/>
    </source>
</evidence>
<dbReference type="KEGG" id="syw:SYNW1584"/>
<name>Q7U5V7_PARMW</name>
<evidence type="ECO:0000313" key="1">
    <source>
        <dbReference type="EMBL" id="CAE08099.1"/>
    </source>
</evidence>
<dbReference type="AlphaFoldDB" id="Q7U5V7"/>
<dbReference type="Proteomes" id="UP000001422">
    <property type="component" value="Chromosome"/>
</dbReference>